<accession>A0A4Y2QE54</accession>
<proteinExistence type="predicted"/>
<keyword evidence="2" id="KW-1185">Reference proteome</keyword>
<name>A0A4Y2QE54_ARAVE</name>
<dbReference type="AlphaFoldDB" id="A0A4Y2QE54"/>
<organism evidence="1 2">
    <name type="scientific">Araneus ventricosus</name>
    <name type="common">Orbweaver spider</name>
    <name type="synonym">Epeira ventricosa</name>
    <dbReference type="NCBI Taxonomy" id="182803"/>
    <lineage>
        <taxon>Eukaryota</taxon>
        <taxon>Metazoa</taxon>
        <taxon>Ecdysozoa</taxon>
        <taxon>Arthropoda</taxon>
        <taxon>Chelicerata</taxon>
        <taxon>Arachnida</taxon>
        <taxon>Araneae</taxon>
        <taxon>Araneomorphae</taxon>
        <taxon>Entelegynae</taxon>
        <taxon>Araneoidea</taxon>
        <taxon>Araneidae</taxon>
        <taxon>Araneus</taxon>
    </lineage>
</organism>
<protein>
    <submittedName>
        <fullName evidence="1">Uncharacterized protein</fullName>
    </submittedName>
</protein>
<evidence type="ECO:0000313" key="1">
    <source>
        <dbReference type="EMBL" id="GBN61879.1"/>
    </source>
</evidence>
<sequence length="204" mass="23581">MVEKRNLQRFLLPVGEWRPTIPDFGDHFGDFGHKMKDLKNSGIFSISLLGEEIYRIYWMVLCDFTSCQERHKNPGVAEMRQSSLKACGVGRTSLEFCDLVSCETLSVIVRAIAVIVSDLTYFPDFLNNACVFDIALAMLVLRLGRQFYRDMYGNTGEWQHRSRPWRPFWRPGDFGDEMWDLKSTGNFLISALGDEIRIYPDNSM</sequence>
<evidence type="ECO:0000313" key="2">
    <source>
        <dbReference type="Proteomes" id="UP000499080"/>
    </source>
</evidence>
<dbReference type="Proteomes" id="UP000499080">
    <property type="component" value="Unassembled WGS sequence"/>
</dbReference>
<dbReference type="EMBL" id="BGPR01013713">
    <property type="protein sequence ID" value="GBN61879.1"/>
    <property type="molecule type" value="Genomic_DNA"/>
</dbReference>
<gene>
    <name evidence="1" type="ORF">AVEN_93159_1</name>
</gene>
<comment type="caution">
    <text evidence="1">The sequence shown here is derived from an EMBL/GenBank/DDBJ whole genome shotgun (WGS) entry which is preliminary data.</text>
</comment>
<reference evidence="1 2" key="1">
    <citation type="journal article" date="2019" name="Sci. Rep.">
        <title>Orb-weaving spider Araneus ventricosus genome elucidates the spidroin gene catalogue.</title>
        <authorList>
            <person name="Kono N."/>
            <person name="Nakamura H."/>
            <person name="Ohtoshi R."/>
            <person name="Moran D.A.P."/>
            <person name="Shinohara A."/>
            <person name="Yoshida Y."/>
            <person name="Fujiwara M."/>
            <person name="Mori M."/>
            <person name="Tomita M."/>
            <person name="Arakawa K."/>
        </authorList>
    </citation>
    <scope>NUCLEOTIDE SEQUENCE [LARGE SCALE GENOMIC DNA]</scope>
</reference>